<keyword evidence="1" id="KW-0472">Membrane</keyword>
<organism evidence="2 3">
    <name type="scientific">Phanerochaete sordida</name>
    <dbReference type="NCBI Taxonomy" id="48140"/>
    <lineage>
        <taxon>Eukaryota</taxon>
        <taxon>Fungi</taxon>
        <taxon>Dikarya</taxon>
        <taxon>Basidiomycota</taxon>
        <taxon>Agaricomycotina</taxon>
        <taxon>Agaricomycetes</taxon>
        <taxon>Polyporales</taxon>
        <taxon>Phanerochaetaceae</taxon>
        <taxon>Phanerochaete</taxon>
    </lineage>
</organism>
<evidence type="ECO:0000256" key="1">
    <source>
        <dbReference type="SAM" id="Phobius"/>
    </source>
</evidence>
<feature type="transmembrane region" description="Helical" evidence="1">
    <location>
        <begin position="37"/>
        <end position="57"/>
    </location>
</feature>
<comment type="caution">
    <text evidence="2">The sequence shown here is derived from an EMBL/GenBank/DDBJ whole genome shotgun (WGS) entry which is preliminary data.</text>
</comment>
<dbReference type="AlphaFoldDB" id="A0A9P3G6Q9"/>
<keyword evidence="3" id="KW-1185">Reference proteome</keyword>
<proteinExistence type="predicted"/>
<protein>
    <submittedName>
        <fullName evidence="2">Uncharacterized protein</fullName>
    </submittedName>
</protein>
<keyword evidence="1" id="KW-1133">Transmembrane helix</keyword>
<dbReference type="EMBL" id="BPQB01000012">
    <property type="protein sequence ID" value="GJE89301.1"/>
    <property type="molecule type" value="Genomic_DNA"/>
</dbReference>
<dbReference type="Proteomes" id="UP000703269">
    <property type="component" value="Unassembled WGS sequence"/>
</dbReference>
<keyword evidence="1" id="KW-0812">Transmembrane</keyword>
<accession>A0A9P3G6Q9</accession>
<name>A0A9P3G6Q9_9APHY</name>
<evidence type="ECO:0000313" key="2">
    <source>
        <dbReference type="EMBL" id="GJE89301.1"/>
    </source>
</evidence>
<sequence length="193" mass="21454">MLRDLARTRLGCLRGGVDCESSLTGPLSGFPPQMPLIMLWYMGGAVALAMLLSALCMPSPSDRALPIDLAAPTATPPYVPLLISRFRRRRRNVSIILYLMRDAWCYSCVRESESERRNGVVSRRRLEPVPPELEVLAQKYEDNNGDSSYDIIDDDALIGLVRVEIEADGSDAKSEVFADELGNDEVITHRRTG</sequence>
<gene>
    <name evidence="2" type="ORF">PsYK624_053980</name>
</gene>
<reference evidence="2 3" key="1">
    <citation type="submission" date="2021-08" db="EMBL/GenBank/DDBJ databases">
        <title>Draft Genome Sequence of Phanerochaete sordida strain YK-624.</title>
        <authorList>
            <person name="Mori T."/>
            <person name="Dohra H."/>
            <person name="Suzuki T."/>
            <person name="Kawagishi H."/>
            <person name="Hirai H."/>
        </authorList>
    </citation>
    <scope>NUCLEOTIDE SEQUENCE [LARGE SCALE GENOMIC DNA]</scope>
    <source>
        <strain evidence="2 3">YK-624</strain>
    </source>
</reference>
<evidence type="ECO:0000313" key="3">
    <source>
        <dbReference type="Proteomes" id="UP000703269"/>
    </source>
</evidence>